<feature type="chain" id="PRO_5013889304" description="Copper chaperone PCu(A)C" evidence="1">
    <location>
        <begin position="23"/>
        <end position="139"/>
    </location>
</feature>
<comment type="caution">
    <text evidence="2">The sequence shown here is derived from an EMBL/GenBank/DDBJ whole genome shotgun (WGS) entry which is preliminary data.</text>
</comment>
<name>A0A2G6JBW8_NEPCE</name>
<dbReference type="Gene3D" id="2.60.40.1890">
    <property type="entry name" value="PCu(A)C copper chaperone"/>
    <property type="match status" value="1"/>
</dbReference>
<keyword evidence="1" id="KW-0732">Signal</keyword>
<evidence type="ECO:0000313" key="3">
    <source>
        <dbReference type="Proteomes" id="UP000242733"/>
    </source>
</evidence>
<organism evidence="2 3">
    <name type="scientific">Neptuniibacter caesariensis</name>
    <dbReference type="NCBI Taxonomy" id="207954"/>
    <lineage>
        <taxon>Bacteria</taxon>
        <taxon>Pseudomonadati</taxon>
        <taxon>Pseudomonadota</taxon>
        <taxon>Gammaproteobacteria</taxon>
        <taxon>Oceanospirillales</taxon>
        <taxon>Oceanospirillaceae</taxon>
        <taxon>Neptuniibacter</taxon>
    </lineage>
</organism>
<dbReference type="EMBL" id="PDSG01000001">
    <property type="protein sequence ID" value="PIE20934.1"/>
    <property type="molecule type" value="Genomic_DNA"/>
</dbReference>
<dbReference type="InterPro" id="IPR007410">
    <property type="entry name" value="LpqE-like"/>
</dbReference>
<evidence type="ECO:0000256" key="1">
    <source>
        <dbReference type="SAM" id="SignalP"/>
    </source>
</evidence>
<reference evidence="2 3" key="1">
    <citation type="submission" date="2017-10" db="EMBL/GenBank/DDBJ databases">
        <title>Novel microbial diversity and functional potential in the marine mammal oral microbiome.</title>
        <authorList>
            <person name="Dudek N.K."/>
            <person name="Sun C.L."/>
            <person name="Burstein D."/>
            <person name="Kantor R.S."/>
            <person name="Aliaga Goltsman D.S."/>
            <person name="Bik E.M."/>
            <person name="Thomas B.C."/>
            <person name="Banfield J.F."/>
            <person name="Relman D.A."/>
        </authorList>
    </citation>
    <scope>NUCLEOTIDE SEQUENCE [LARGE SCALE GENOMIC DNA]</scope>
    <source>
        <strain evidence="2">DOLJORAL78_49_30</strain>
    </source>
</reference>
<accession>A0A2G6JBW8</accession>
<sequence>MKTYLKTFILFLVTLLSVNAYAEITVLSSSVKASSDGDEGQISIRLRNDDRYDVYLTSAHSPATAKVIFESLETVDGVEMMVEQDRLLLPGEQIVTLAGDQHRLLLVEPKRPLSKGSTIDLSLSLSNGKTLNIDVPVIE</sequence>
<dbReference type="AlphaFoldDB" id="A0A2G6JBW8"/>
<dbReference type="Proteomes" id="UP000242733">
    <property type="component" value="Unassembled WGS sequence"/>
</dbReference>
<dbReference type="SUPFAM" id="SSF110087">
    <property type="entry name" value="DR1885-like metal-binding protein"/>
    <property type="match status" value="1"/>
</dbReference>
<dbReference type="InterPro" id="IPR036182">
    <property type="entry name" value="PCuAC_sf"/>
</dbReference>
<proteinExistence type="predicted"/>
<dbReference type="Pfam" id="PF04314">
    <property type="entry name" value="PCuAC"/>
    <property type="match status" value="1"/>
</dbReference>
<evidence type="ECO:0000313" key="2">
    <source>
        <dbReference type="EMBL" id="PIE20934.1"/>
    </source>
</evidence>
<feature type="signal peptide" evidence="1">
    <location>
        <begin position="1"/>
        <end position="22"/>
    </location>
</feature>
<evidence type="ECO:0008006" key="4">
    <source>
        <dbReference type="Google" id="ProtNLM"/>
    </source>
</evidence>
<gene>
    <name evidence="2" type="ORF">CSA61_00025</name>
</gene>
<protein>
    <recommendedName>
        <fullName evidence="4">Copper chaperone PCu(A)C</fullName>
    </recommendedName>
</protein>